<dbReference type="Pfam" id="PF18962">
    <property type="entry name" value="Por_Secre_tail"/>
    <property type="match status" value="1"/>
</dbReference>
<dbReference type="InterPro" id="IPR022409">
    <property type="entry name" value="PKD/Chitinase_dom"/>
</dbReference>
<evidence type="ECO:0000313" key="5">
    <source>
        <dbReference type="EMBL" id="NME70930.1"/>
    </source>
</evidence>
<evidence type="ECO:0000259" key="4">
    <source>
        <dbReference type="PROSITE" id="PS50853"/>
    </source>
</evidence>
<name>A0A7X9XBN4_9BACT</name>
<dbReference type="EMBL" id="JABANE010000080">
    <property type="protein sequence ID" value="NME70930.1"/>
    <property type="molecule type" value="Genomic_DNA"/>
</dbReference>
<dbReference type="InterPro" id="IPR026444">
    <property type="entry name" value="Secre_tail"/>
</dbReference>
<dbReference type="PROSITE" id="PS50093">
    <property type="entry name" value="PKD"/>
    <property type="match status" value="2"/>
</dbReference>
<dbReference type="InterPro" id="IPR044023">
    <property type="entry name" value="Ig_7"/>
</dbReference>
<dbReference type="InterPro" id="IPR000601">
    <property type="entry name" value="PKD_dom"/>
</dbReference>
<reference evidence="5 6" key="1">
    <citation type="submission" date="2020-04" db="EMBL/GenBank/DDBJ databases">
        <title>Flammeovirga sp. SR4, a novel species isolated from seawater.</title>
        <authorList>
            <person name="Wang X."/>
        </authorList>
    </citation>
    <scope>NUCLEOTIDE SEQUENCE [LARGE SCALE GENOMIC DNA]</scope>
    <source>
        <strain evidence="5 6">ATCC 23126</strain>
    </source>
</reference>
<dbReference type="SMART" id="SM00089">
    <property type="entry name" value="PKD"/>
    <property type="match status" value="2"/>
</dbReference>
<organism evidence="5 6">
    <name type="scientific">Flammeovirga aprica JL-4</name>
    <dbReference type="NCBI Taxonomy" id="694437"/>
    <lineage>
        <taxon>Bacteria</taxon>
        <taxon>Pseudomonadati</taxon>
        <taxon>Bacteroidota</taxon>
        <taxon>Cytophagia</taxon>
        <taxon>Cytophagales</taxon>
        <taxon>Flammeovirgaceae</taxon>
        <taxon>Flammeovirga</taxon>
    </lineage>
</organism>
<feature type="domain" description="PKD" evidence="3">
    <location>
        <begin position="2664"/>
        <end position="2719"/>
    </location>
</feature>
<feature type="signal peptide" evidence="2">
    <location>
        <begin position="1"/>
        <end position="25"/>
    </location>
</feature>
<feature type="region of interest" description="Disordered" evidence="1">
    <location>
        <begin position="441"/>
        <end position="463"/>
    </location>
</feature>
<dbReference type="Pfam" id="PF18911">
    <property type="entry name" value="PKD_4"/>
    <property type="match status" value="2"/>
</dbReference>
<feature type="domain" description="Fibronectin type-III" evidence="4">
    <location>
        <begin position="829"/>
        <end position="926"/>
    </location>
</feature>
<protein>
    <submittedName>
        <fullName evidence="5">PKD domain-containing protein</fullName>
    </submittedName>
</protein>
<dbReference type="RefSeq" id="WP_169659156.1">
    <property type="nucleotide sequence ID" value="NZ_JABANE010000080.1"/>
</dbReference>
<dbReference type="NCBIfam" id="TIGR04183">
    <property type="entry name" value="Por_Secre_tail"/>
    <property type="match status" value="1"/>
</dbReference>
<feature type="domain" description="PKD" evidence="3">
    <location>
        <begin position="2557"/>
        <end position="2627"/>
    </location>
</feature>
<sequence>MINNKYTILFFFLLGLCLVVNVANAQVDSFTQIGSSPTQSVILSWDLEVTSLSPTSSDFTVTEDVGGTVTDVTSSCEITVVEVNPSSDYRIYVNVGDNYADGTIFTLEYHLMPHAATSSDTYTIDTSAGLESDVTTFSMSSASDLGELNNDGVTSLNNILFTINSTATNIIYLKSGLTTIGTTIATGSADLLVTSTLSDGDHQIYAYGVDTNGDLTFTSEPVSVTIDTSTPATPNTLDLLATSDTGDDDEDEITNDNTPEINVASLTVEAGNELVFESDIDGEVGRFNYSATPADFTLNALTNGTHSITCMVIDSAGNEGASSSALSITIDTSAPSDPVLTFKSTSDSGRDDSDGKTTDDTPVLNVVGEAGTTIELFVGMSSEGTFSNGSGDTDVTATTLTSNAVYTYSATVTDVAGNVSNPSNDVDVDYKVVSISTLTTPTLDAGSDSGTTGDNKTNDETPTYSFTSLDDSDDKELIVSSSLDGEVARVTVSGTTASVTLSTLSEGTHTLTYNVVDVYGNVGATANVSLEIDITPPTLTSVTIVSDNSDNTAMVSNGDESTLTFVSDEDLQASFNVTLGGVTVTPSKSGLTYTASNTFSTPGAYTNVGFSIPVVDEAGNAASAVTTTTNSSTNTFFPTLTNTITAPGTVNYCNSESYTYNVSGVTASGGSGTYSYSWQRKKDAGTYSDLNSYGESYTETSGLSSGVYTYRRVVTSEGIPLNSNEISVNINPDIANNSISSGSATGYCASISGSTLVFTGTTPTGGNSSYSYQWQMSSNGGSSWSNLSTASNAYTHTPTISSTGTYLFRRRVTSGGCTDFSNELTFEVTPSITSNTVTNSTGTLVCINEPLIVAGSLPSGGDASYTYQWQQSLNGGSYTNISGGTSQNYFLTSVTTAGNYTFRRVVTSGNCTSTSSATPTITVPSVPSGYTLSPTTTNYSDQQSTGVALAASGLGAGEDFYCSGPGVVSTGSGAGENTFYPNLAGQGTHVVNYHITKGGCEIVDPVSFTVYDGSSVINLNPLYCEDDPAVALSIPGGTPLFVGGLPPYTLIRFEGTGTSGGGVPSGSTFTPSTVVTSTADGQDETVTITAVYRDNTLPVPLEFSVSQAVTVTKNHVADINMSQLNYCIDAADFNVDANVDGSLTTDGTFQLDSNVPTSSPITISPSSLSLGNHTLTYTYTDGNGCSASDMLSFSVNPLPTVSFDYIEPTDDGDFCFDADTVFLQGKSGGSNVTSGVFSSPDAMAGAIISYGNGKGAFIPSMGNGNEFDLNKDFTITFTYTDGNSCVNSVDSTVSVYGYDEVELARSSASDSVCYSDGDVRITPMQMGVLYSGTGVSWSVDTGASSFAVQGDGTILFRPSVAATNAGETSTSDYSTHVITYSYENTEGCTREVKDTLYVKPLPIAPTLISTVPSYCSQDTGLSDLEVSGVTGAQFAWSADASFSTILSSTNTLTPADAPTVSTVTTVSYWVRQTNAESCTSAPLKIDITIYPKAPAPSLSASNQTTYCSGTSISALSVATPGNSIKWYSDAGLTTQVGFGDSFTPAINTNVSADSTVTFYVTETTNGCEGLPTSTTLTIYKTPDPPTFNPVALLCSGDALSSLSIASGSNVRWYSDASATTLLGTGNNYLPSFATDVVNDSTVTIYATSRLNGCESVTSSVDININALPSPPTVPAISPYCEGDVITSMTASGETGATFEWYSDETLSTLEATTASYDPMMNAPSFPTLDTLNFWVIQIATDGCESEPLEVDIPVYPRPVAPTLSASNQLVYCSGEVINQLSVATAGNSIKWYSDAGLTNQVGFGDNFTPAVNTNVSADSTVTYYVTETTNGCEGASTSTTLTIYKTPDAPTYNPVTLVCSGDALSSISVATGSNVRWYADASKTTLLGTGNNYLPSFGTTVVNDSTVTIYATSTLNGCESVVSSVDININALPAEPTVPAVSPYCEGVTLAAITASGETDANFEWYSDESLTTRVATTATFDPMQNAPSYPTLDTLNYWVLQIATDGCISPAYKVDIPVYPRPLAPSLDVNNQLIYCSGDIIASLSVGAPGNNIKWYSDAGLTNQVGFGDSFTPAINTNVAADSTVTYYVTETTNGCEGGATSTTLTIFKTPDAPTFNPVALICSGDPLPNLSIATGVNIRWYSDASKTTQLGLGNNYLPTFSSVVSEDSVASLYATSTLNGCESAVGQVDISINALPEAPVVPTIAPYCEDDMIQSITASGESNANFEWYTDEGLTLRISTDQVFDPGINAPSFATLDTINYWVVQITPDGCSSLATKVDIPVYPTPSKPIVDNRSPVYCSGDEIQPITVTSGSNIRWYDDDQLSSIVSTNTSFTPPDPNSLQDYTKTYYITQTVNGCESDTTEVTMTINRRPDIPTVAATLSYCSGDVLQPMIVSSIAEDVTWYSDASLTNVVGNTNSFTPTDSTVVTETTTYTYYVTDAHLGCEGQPLQLDIVIHPLPIFDLFGIEEGQVFCQSDDNPLVITTVSGGVLTSSTGALIRSNNEVVLENSPLGNHTVRYTYTNENSCVNYVERNFTIVDIPEVDFDYEVFCDTKVVQFRDLTTTEDSTFITSWFFDFGAGEGSKFITSADSAASYEHTFTTSGFKTVTLTVETNAGCTTISTSKSVFIGTPPQADFEWKISEFGTDMEFEEMSSAVDFDTLSSWEWDFGDGTNVMIDANSNSNGNITHRYNQIGSYNVDLTVTTKRGCSKVVSKSVYVIPRVYLTNEEDQYFEDFNGTDGGWVPRGTASSWEHGVAQGENIITDTKVWVTNLTTNYNVSEDSYLNTPSFDISGLSRPAIIFDMQLDAEAHIDGVTLQYSLDSGQTWNVLGDVNDPINWYNSSNILSDPGSQVGGSSTDSKGWTGNTAESGGIFRENRSIRHNLDQFIGEEHLRLRFAFKSNSDLEDEGVSIDNVFIGNRQKVVVVETMTNAGQQEDSRELPDLDSVLNTIDLDVLAINYHIKVDGRSDSLNIDNPEPSSGRRFYYGITDAPSTIIDGNGFNGHTEDFINDYQNIIAKRALLDPEFDISISLPNPSEPDEIQVTLTSNGSFSADSSEIVVHVVTVETEIFGVEVSEGVFTHHSVMKSMSPAPGAEGTSFFGRSWSPGSQEIFTVAWDNPQVYDTDKAEVIVFVQDNNTKEIFQAIRRDVSHLVSTDPKNVTSNDPSTDIEMKVYPNPTSGLITVSCPTTLLNCQWVLTTLEGRQVGEGSFTGNKYTVDLKHLPSGIYYLNHFDEKGQVGKAQKIVVNY</sequence>
<evidence type="ECO:0000259" key="3">
    <source>
        <dbReference type="PROSITE" id="PS50093"/>
    </source>
</evidence>
<dbReference type="Proteomes" id="UP000576082">
    <property type="component" value="Unassembled WGS sequence"/>
</dbReference>
<keyword evidence="6" id="KW-1185">Reference proteome</keyword>
<dbReference type="Pfam" id="PF19077">
    <property type="entry name" value="Big_13"/>
    <property type="match status" value="4"/>
</dbReference>
<feature type="chain" id="PRO_5031542169" evidence="2">
    <location>
        <begin position="26"/>
        <end position="3248"/>
    </location>
</feature>
<dbReference type="InterPro" id="IPR044016">
    <property type="entry name" value="Big_13"/>
</dbReference>
<evidence type="ECO:0000256" key="1">
    <source>
        <dbReference type="SAM" id="MobiDB-lite"/>
    </source>
</evidence>
<evidence type="ECO:0000256" key="2">
    <source>
        <dbReference type="SAM" id="SignalP"/>
    </source>
</evidence>
<dbReference type="InterPro" id="IPR035986">
    <property type="entry name" value="PKD_dom_sf"/>
</dbReference>
<feature type="region of interest" description="Disordered" evidence="1">
    <location>
        <begin position="2848"/>
        <end position="2868"/>
    </location>
</feature>
<comment type="caution">
    <text evidence="5">The sequence shown here is derived from an EMBL/GenBank/DDBJ whole genome shotgun (WGS) entry which is preliminary data.</text>
</comment>
<evidence type="ECO:0000313" key="6">
    <source>
        <dbReference type="Proteomes" id="UP000576082"/>
    </source>
</evidence>
<feature type="region of interest" description="Disordered" evidence="1">
    <location>
        <begin position="337"/>
        <end position="361"/>
    </location>
</feature>
<dbReference type="InterPro" id="IPR003961">
    <property type="entry name" value="FN3_dom"/>
</dbReference>
<feature type="compositionally biased region" description="Basic and acidic residues" evidence="1">
    <location>
        <begin position="348"/>
        <end position="359"/>
    </location>
</feature>
<dbReference type="SUPFAM" id="SSF49299">
    <property type="entry name" value="PKD domain"/>
    <property type="match status" value="2"/>
</dbReference>
<dbReference type="CDD" id="cd00146">
    <property type="entry name" value="PKD"/>
    <property type="match status" value="1"/>
</dbReference>
<dbReference type="Pfam" id="PF19081">
    <property type="entry name" value="Ig_7"/>
    <property type="match status" value="5"/>
</dbReference>
<dbReference type="Gene3D" id="2.60.40.10">
    <property type="entry name" value="Immunoglobulins"/>
    <property type="match status" value="8"/>
</dbReference>
<keyword evidence="2" id="KW-0732">Signal</keyword>
<dbReference type="PROSITE" id="PS50853">
    <property type="entry name" value="FN3"/>
    <property type="match status" value="1"/>
</dbReference>
<proteinExistence type="predicted"/>
<dbReference type="Gene3D" id="2.60.120.260">
    <property type="entry name" value="Galactose-binding domain-like"/>
    <property type="match status" value="1"/>
</dbReference>
<accession>A0A7X9XBN4</accession>
<dbReference type="InterPro" id="IPR013783">
    <property type="entry name" value="Ig-like_fold"/>
</dbReference>
<gene>
    <name evidence="5" type="ORF">HHU12_23345</name>
</gene>